<name>A0A0L0D620_THETB</name>
<dbReference type="EMBL" id="GL349447">
    <property type="protein sequence ID" value="KNC47630.1"/>
    <property type="molecule type" value="Genomic_DNA"/>
</dbReference>
<evidence type="ECO:0000313" key="5">
    <source>
        <dbReference type="Proteomes" id="UP000054408"/>
    </source>
</evidence>
<evidence type="ECO:0000256" key="2">
    <source>
        <dbReference type="SAM" id="Phobius"/>
    </source>
</evidence>
<keyword evidence="2" id="KW-1133">Transmembrane helix</keyword>
<dbReference type="InterPro" id="IPR050697">
    <property type="entry name" value="Adenylyl/Guanylyl_Cyclase_3/4"/>
</dbReference>
<sequence length="733" mass="74616">MCFGDNSTCTGCDGVPNSGAVPDVCGECDGDGSSCLGCDGVPIPLGGAHFDACGVCGGSAVGSCIATCDNSSAVPVVFDCAGVCNGNATIDECGVCVGGTTGRPPRMHLDACGDCFARCEGCGTQTTDVCGVCNGDGSSCAGCDGLGGIVDACGVCAGNGSSCVISCDETIAPDAAVDCAGSTGLPLSAFIDSCGDCYGGDARKDSCGVCGGGNVDRDDCAVCFGGNAAKDACGVCFGGGRFADVCGVCYGNATSCAGCDAVPNSGVVLDACGVCGGAGLCVTARTTTPGVRDPVVVAITASSFGACIVLATVFGLCLRLRKRRAHAAYLAHKMAAEEALAPSGHLAVFISDVQSSTYLWEAYPEAMVTAIDAHNDVFRHVLGRFGGYEVRTEGDSFVVVFQQPQAAVAAAVTLQTELMAVDWPAPILGDNRVVSNDGPDTVWRGLRVRIGIAMAEPTRVFVERTQRFTYEGPDMLDAQSVGDAGSGGQVVVDAATVAACAGSSLTFTRLGRYSCGSTRGHLALREYELYEADIPGLSARRGCSPNLRGMSRIMRDVGAKSSSMSMSSSALSSSSAPTTARDRSHSDLAPGAASADPLARFNQLEIEISSDLVPAPYSQISPTAAGSSLDRPYSGAMIARHRRKSKYSSLLTPRSPNAPPTPRAKSADDLGPSALYPYASGESSELAVSQLLVDASSSCGEVDTLSRSDSRPRGPAHQSLRWPALPSTGPRLI</sequence>
<dbReference type="Proteomes" id="UP000054408">
    <property type="component" value="Unassembled WGS sequence"/>
</dbReference>
<dbReference type="PROSITE" id="PS50125">
    <property type="entry name" value="GUANYLATE_CYCLASE_2"/>
    <property type="match status" value="1"/>
</dbReference>
<dbReference type="InterPro" id="IPR001054">
    <property type="entry name" value="A/G_cyclase"/>
</dbReference>
<dbReference type="InterPro" id="IPR029787">
    <property type="entry name" value="Nucleotide_cyclase"/>
</dbReference>
<dbReference type="PANTHER" id="PTHR43081:SF1">
    <property type="entry name" value="ADENYLATE CYCLASE, TERMINAL-DIFFERENTIATION SPECIFIC"/>
    <property type="match status" value="1"/>
</dbReference>
<feature type="transmembrane region" description="Helical" evidence="2">
    <location>
        <begin position="295"/>
        <end position="318"/>
    </location>
</feature>
<gene>
    <name evidence="4" type="ORF">AMSG_02652</name>
</gene>
<feature type="region of interest" description="Disordered" evidence="1">
    <location>
        <begin position="564"/>
        <end position="594"/>
    </location>
</feature>
<keyword evidence="5" id="KW-1185">Reference proteome</keyword>
<dbReference type="OrthoDB" id="6418648at2759"/>
<evidence type="ECO:0000259" key="3">
    <source>
        <dbReference type="PROSITE" id="PS50125"/>
    </source>
</evidence>
<dbReference type="Gene3D" id="3.30.70.1230">
    <property type="entry name" value="Nucleotide cyclase"/>
    <property type="match status" value="1"/>
</dbReference>
<accession>A0A0L0D620</accession>
<feature type="region of interest" description="Disordered" evidence="1">
    <location>
        <begin position="699"/>
        <end position="733"/>
    </location>
</feature>
<dbReference type="STRING" id="461836.A0A0L0D620"/>
<protein>
    <recommendedName>
        <fullName evidence="3">Guanylate cyclase domain-containing protein</fullName>
    </recommendedName>
</protein>
<feature type="domain" description="Guanylate cyclase" evidence="3">
    <location>
        <begin position="347"/>
        <end position="482"/>
    </location>
</feature>
<reference evidence="4 5" key="1">
    <citation type="submission" date="2010-05" db="EMBL/GenBank/DDBJ databases">
        <title>The Genome Sequence of Thecamonas trahens ATCC 50062.</title>
        <authorList>
            <consortium name="The Broad Institute Genome Sequencing Platform"/>
            <person name="Russ C."/>
            <person name="Cuomo C."/>
            <person name="Shea T."/>
            <person name="Young S.K."/>
            <person name="Zeng Q."/>
            <person name="Koehrsen M."/>
            <person name="Haas B."/>
            <person name="Borodovsky M."/>
            <person name="Guigo R."/>
            <person name="Alvarado L."/>
            <person name="Berlin A."/>
            <person name="Bochicchio J."/>
            <person name="Borenstein D."/>
            <person name="Chapman S."/>
            <person name="Chen Z."/>
            <person name="Freedman E."/>
            <person name="Gellesch M."/>
            <person name="Goldberg J."/>
            <person name="Griggs A."/>
            <person name="Gujja S."/>
            <person name="Heilman E."/>
            <person name="Heiman D."/>
            <person name="Hepburn T."/>
            <person name="Howarth C."/>
            <person name="Jen D."/>
            <person name="Larson L."/>
            <person name="Mehta T."/>
            <person name="Park D."/>
            <person name="Pearson M."/>
            <person name="Roberts A."/>
            <person name="Saif S."/>
            <person name="Shenoy N."/>
            <person name="Sisk P."/>
            <person name="Stolte C."/>
            <person name="Sykes S."/>
            <person name="Thomson T."/>
            <person name="Walk T."/>
            <person name="White J."/>
            <person name="Yandava C."/>
            <person name="Burger G."/>
            <person name="Gray M.W."/>
            <person name="Holland P.W.H."/>
            <person name="King N."/>
            <person name="Lang F.B.F."/>
            <person name="Roger A.J."/>
            <person name="Ruiz-Trillo I."/>
            <person name="Lander E."/>
            <person name="Nusbaum C."/>
        </authorList>
    </citation>
    <scope>NUCLEOTIDE SEQUENCE [LARGE SCALE GENOMIC DNA]</scope>
    <source>
        <strain evidence="4 5">ATCC 50062</strain>
    </source>
</reference>
<feature type="compositionally biased region" description="Low complexity" evidence="1">
    <location>
        <begin position="564"/>
        <end position="576"/>
    </location>
</feature>
<keyword evidence="2" id="KW-0812">Transmembrane</keyword>
<proteinExistence type="predicted"/>
<keyword evidence="2" id="KW-0472">Membrane</keyword>
<dbReference type="GO" id="GO:0009190">
    <property type="term" value="P:cyclic nucleotide biosynthetic process"/>
    <property type="evidence" value="ECO:0007669"/>
    <property type="project" value="InterPro"/>
</dbReference>
<dbReference type="SUPFAM" id="SSF55073">
    <property type="entry name" value="Nucleotide cyclase"/>
    <property type="match status" value="1"/>
</dbReference>
<dbReference type="GeneID" id="25562311"/>
<dbReference type="GO" id="GO:0035556">
    <property type="term" value="P:intracellular signal transduction"/>
    <property type="evidence" value="ECO:0007669"/>
    <property type="project" value="InterPro"/>
</dbReference>
<evidence type="ECO:0000256" key="1">
    <source>
        <dbReference type="SAM" id="MobiDB-lite"/>
    </source>
</evidence>
<organism evidence="4 5">
    <name type="scientific">Thecamonas trahens ATCC 50062</name>
    <dbReference type="NCBI Taxonomy" id="461836"/>
    <lineage>
        <taxon>Eukaryota</taxon>
        <taxon>Apusozoa</taxon>
        <taxon>Apusomonadida</taxon>
        <taxon>Apusomonadidae</taxon>
        <taxon>Thecamonas</taxon>
    </lineage>
</organism>
<dbReference type="Pfam" id="PF00211">
    <property type="entry name" value="Guanylate_cyc"/>
    <property type="match status" value="1"/>
</dbReference>
<dbReference type="eggNOG" id="KOG0618">
    <property type="taxonomic scope" value="Eukaryota"/>
</dbReference>
<dbReference type="SMART" id="SM00044">
    <property type="entry name" value="CYCc"/>
    <property type="match status" value="1"/>
</dbReference>
<dbReference type="AlphaFoldDB" id="A0A0L0D620"/>
<feature type="region of interest" description="Disordered" evidence="1">
    <location>
        <begin position="642"/>
        <end position="675"/>
    </location>
</feature>
<dbReference type="PANTHER" id="PTHR43081">
    <property type="entry name" value="ADENYLATE CYCLASE, TERMINAL-DIFFERENTIATION SPECIFIC-RELATED"/>
    <property type="match status" value="1"/>
</dbReference>
<evidence type="ECO:0000313" key="4">
    <source>
        <dbReference type="EMBL" id="KNC47630.1"/>
    </source>
</evidence>
<dbReference type="RefSeq" id="XP_013759550.1">
    <property type="nucleotide sequence ID" value="XM_013904096.1"/>
</dbReference>